<dbReference type="EMBL" id="BTRK01000003">
    <property type="protein sequence ID" value="GMR44332.1"/>
    <property type="molecule type" value="Genomic_DNA"/>
</dbReference>
<dbReference type="Proteomes" id="UP001328107">
    <property type="component" value="Unassembled WGS sequence"/>
</dbReference>
<evidence type="ECO:0000313" key="3">
    <source>
        <dbReference type="Proteomes" id="UP001328107"/>
    </source>
</evidence>
<name>A0AAN4ZMY7_9BILA</name>
<proteinExistence type="predicted"/>
<dbReference type="AlphaFoldDB" id="A0AAN4ZMY7"/>
<comment type="caution">
    <text evidence="2">The sequence shown here is derived from an EMBL/GenBank/DDBJ whole genome shotgun (WGS) entry which is preliminary data.</text>
</comment>
<organism evidence="2 3">
    <name type="scientific">Pristionchus mayeri</name>
    <dbReference type="NCBI Taxonomy" id="1317129"/>
    <lineage>
        <taxon>Eukaryota</taxon>
        <taxon>Metazoa</taxon>
        <taxon>Ecdysozoa</taxon>
        <taxon>Nematoda</taxon>
        <taxon>Chromadorea</taxon>
        <taxon>Rhabditida</taxon>
        <taxon>Rhabditina</taxon>
        <taxon>Diplogasteromorpha</taxon>
        <taxon>Diplogasteroidea</taxon>
        <taxon>Neodiplogasteridae</taxon>
        <taxon>Pristionchus</taxon>
    </lineage>
</organism>
<feature type="non-terminal residue" evidence="2">
    <location>
        <position position="1"/>
    </location>
</feature>
<accession>A0AAN4ZMY7</accession>
<gene>
    <name evidence="2" type="ORF">PMAYCL1PPCAC_14527</name>
</gene>
<feature type="region of interest" description="Disordered" evidence="1">
    <location>
        <begin position="1"/>
        <end position="23"/>
    </location>
</feature>
<evidence type="ECO:0000256" key="1">
    <source>
        <dbReference type="SAM" id="MobiDB-lite"/>
    </source>
</evidence>
<keyword evidence="3" id="KW-1185">Reference proteome</keyword>
<evidence type="ECO:0000313" key="2">
    <source>
        <dbReference type="EMBL" id="GMR44332.1"/>
    </source>
</evidence>
<sequence>SQLREANARAERAEELLDSKQGVRDELKEKELEGKVTDLSNKLEEERERADEKITDLSEELKKEKRRSAKRIAELTNELEEERDGRS</sequence>
<reference evidence="3" key="1">
    <citation type="submission" date="2022-10" db="EMBL/GenBank/DDBJ databases">
        <title>Genome assembly of Pristionchus species.</title>
        <authorList>
            <person name="Yoshida K."/>
            <person name="Sommer R.J."/>
        </authorList>
    </citation>
    <scope>NUCLEOTIDE SEQUENCE [LARGE SCALE GENOMIC DNA]</scope>
    <source>
        <strain evidence="3">RS5460</strain>
    </source>
</reference>
<protein>
    <submittedName>
        <fullName evidence="2">Uncharacterized protein</fullName>
    </submittedName>
</protein>